<evidence type="ECO:0000313" key="4">
    <source>
        <dbReference type="EMBL" id="PRY91505.1"/>
    </source>
</evidence>
<dbReference type="SUPFAM" id="SSF51735">
    <property type="entry name" value="NAD(P)-binding Rossmann-fold domains"/>
    <property type="match status" value="1"/>
</dbReference>
<name>A0A2T0WXX6_9RHOB</name>
<evidence type="ECO:0000256" key="2">
    <source>
        <dbReference type="ARBA" id="ARBA00007637"/>
    </source>
</evidence>
<comment type="caution">
    <text evidence="4">The sequence shown here is derived from an EMBL/GenBank/DDBJ whole genome shotgun (WGS) entry which is preliminary data.</text>
</comment>
<dbReference type="Pfam" id="PF01370">
    <property type="entry name" value="Epimerase"/>
    <property type="match status" value="1"/>
</dbReference>
<dbReference type="PANTHER" id="PTHR43000">
    <property type="entry name" value="DTDP-D-GLUCOSE 4,6-DEHYDRATASE-RELATED"/>
    <property type="match status" value="1"/>
</dbReference>
<feature type="domain" description="NAD-dependent epimerase/dehydratase" evidence="3">
    <location>
        <begin position="41"/>
        <end position="211"/>
    </location>
</feature>
<dbReference type="InterPro" id="IPR001509">
    <property type="entry name" value="Epimerase_deHydtase"/>
</dbReference>
<dbReference type="EMBL" id="PVTQ01000003">
    <property type="protein sequence ID" value="PRY91505.1"/>
    <property type="molecule type" value="Genomic_DNA"/>
</dbReference>
<comment type="similarity">
    <text evidence="2">Belongs to the NAD(P)-dependent epimerase/dehydratase family.</text>
</comment>
<dbReference type="RefSeq" id="WP_106263177.1">
    <property type="nucleotide sequence ID" value="NZ_PVTQ01000003.1"/>
</dbReference>
<organism evidence="4 5">
    <name type="scientific">Donghicola tyrosinivorans</name>
    <dbReference type="NCBI Taxonomy" id="1652492"/>
    <lineage>
        <taxon>Bacteria</taxon>
        <taxon>Pseudomonadati</taxon>
        <taxon>Pseudomonadota</taxon>
        <taxon>Alphaproteobacteria</taxon>
        <taxon>Rhodobacterales</taxon>
        <taxon>Roseobacteraceae</taxon>
        <taxon>Donghicola</taxon>
    </lineage>
</organism>
<dbReference type="Gene3D" id="3.40.50.720">
    <property type="entry name" value="NAD(P)-binding Rossmann-like Domain"/>
    <property type="match status" value="1"/>
</dbReference>
<sequence length="275" mass="29928">MTVAGKPEKILILGASGKVARRLRAVWQAQPPCFQPLWWTREDVARFTSDSATAAPQIAGIIALWGVSYGNEKELAQNVALGRLAQQIAVRTGAERVLHASTQAVYGRDCDNAAETQILTPASPYGQAKIAMEEEVKKIGPACPIILRLSNVFGADSLAHHMQQDARLQLDRFADGHGPRRSYIGAVDLARLLEALVQRPIAQVPKVLNVAAPQPLPMQSILEAAKVPFDWRPAPQSALQRATLDTSLLARSDLPVPQAQTAEALMQDWRDTRGL</sequence>
<proteinExistence type="inferred from homology"/>
<dbReference type="InterPro" id="IPR036291">
    <property type="entry name" value="NAD(P)-bd_dom_sf"/>
</dbReference>
<dbReference type="OrthoDB" id="7687386at2"/>
<comment type="pathway">
    <text evidence="1">Bacterial outer membrane biogenesis; LPS O-antigen biosynthesis.</text>
</comment>
<dbReference type="AlphaFoldDB" id="A0A2T0WXX6"/>
<keyword evidence="5" id="KW-1185">Reference proteome</keyword>
<protein>
    <submittedName>
        <fullName evidence="4">Nucleoside-diphosphate-sugar epimerase</fullName>
    </submittedName>
</protein>
<dbReference type="Proteomes" id="UP000238392">
    <property type="component" value="Unassembled WGS sequence"/>
</dbReference>
<evidence type="ECO:0000313" key="5">
    <source>
        <dbReference type="Proteomes" id="UP000238392"/>
    </source>
</evidence>
<evidence type="ECO:0000259" key="3">
    <source>
        <dbReference type="Pfam" id="PF01370"/>
    </source>
</evidence>
<gene>
    <name evidence="4" type="ORF">CLV74_10389</name>
</gene>
<evidence type="ECO:0000256" key="1">
    <source>
        <dbReference type="ARBA" id="ARBA00005125"/>
    </source>
</evidence>
<accession>A0A2T0WXX6</accession>
<reference evidence="4 5" key="1">
    <citation type="submission" date="2018-03" db="EMBL/GenBank/DDBJ databases">
        <title>Genomic Encyclopedia of Archaeal and Bacterial Type Strains, Phase II (KMG-II): from individual species to whole genera.</title>
        <authorList>
            <person name="Goeker M."/>
        </authorList>
    </citation>
    <scope>NUCLEOTIDE SEQUENCE [LARGE SCALE GENOMIC DNA]</scope>
    <source>
        <strain evidence="4 5">DSM 100212</strain>
    </source>
</reference>